<protein>
    <submittedName>
        <fullName evidence="1">Uncharacterized protein</fullName>
    </submittedName>
</protein>
<evidence type="ECO:0000313" key="2">
    <source>
        <dbReference type="Proteomes" id="UP001314169"/>
    </source>
</evidence>
<dbReference type="EMBL" id="OY882874">
    <property type="protein sequence ID" value="CAK6439027.1"/>
    <property type="molecule type" value="Genomic_DNA"/>
</dbReference>
<proteinExistence type="predicted"/>
<organism evidence="1 2">
    <name type="scientific">Pipistrellus nathusii</name>
    <name type="common">Nathusius' pipistrelle</name>
    <dbReference type="NCBI Taxonomy" id="59473"/>
    <lineage>
        <taxon>Eukaryota</taxon>
        <taxon>Metazoa</taxon>
        <taxon>Chordata</taxon>
        <taxon>Craniata</taxon>
        <taxon>Vertebrata</taxon>
        <taxon>Euteleostomi</taxon>
        <taxon>Mammalia</taxon>
        <taxon>Eutheria</taxon>
        <taxon>Laurasiatheria</taxon>
        <taxon>Chiroptera</taxon>
        <taxon>Yangochiroptera</taxon>
        <taxon>Vespertilionidae</taxon>
        <taxon>Pipistrellus</taxon>
    </lineage>
</organism>
<accession>A0ABN9ZRX9</accession>
<evidence type="ECO:0000313" key="1">
    <source>
        <dbReference type="EMBL" id="CAK6439027.1"/>
    </source>
</evidence>
<name>A0ABN9ZRX9_PIPNA</name>
<gene>
    <name evidence="1" type="ORF">MPIPNATIZW_LOCUS7333</name>
</gene>
<dbReference type="Proteomes" id="UP001314169">
    <property type="component" value="Chromosome 17"/>
</dbReference>
<reference evidence="1" key="1">
    <citation type="submission" date="2023-12" db="EMBL/GenBank/DDBJ databases">
        <authorList>
            <person name="Brown T."/>
        </authorList>
    </citation>
    <scope>NUCLEOTIDE SEQUENCE</scope>
</reference>
<sequence length="70" mass="8057">MTPGQLLARHREGLALDGSIRTLKLPLPRVELRPFPLDWPRPARPLPPLLLQPPLRRYFLPDLADPDFLD</sequence>
<keyword evidence="2" id="KW-1185">Reference proteome</keyword>